<dbReference type="PIRSF" id="PIRSF002756">
    <property type="entry name" value="PstS"/>
    <property type="match status" value="1"/>
</dbReference>
<accession>A0A371K544</accession>
<dbReference type="EMBL" id="QTSU01000001">
    <property type="protein sequence ID" value="RDZ28984.1"/>
    <property type="molecule type" value="Genomic_DNA"/>
</dbReference>
<dbReference type="NCBIfam" id="TIGR00975">
    <property type="entry name" value="3a0107s03"/>
    <property type="match status" value="1"/>
</dbReference>
<proteinExistence type="inferred from homology"/>
<keyword evidence="11" id="KW-1185">Reference proteome</keyword>
<comment type="caution">
    <text evidence="10">The sequence shown here is derived from an EMBL/GenBank/DDBJ whole genome shotgun (WGS) entry which is preliminary data.</text>
</comment>
<reference evidence="10 11" key="1">
    <citation type="submission" date="2018-08" db="EMBL/GenBank/DDBJ databases">
        <title>Lysobacter sp. zong2l5, whole genome shotgun sequence.</title>
        <authorList>
            <person name="Zhang X."/>
            <person name="Feng G."/>
            <person name="Zhu H."/>
        </authorList>
    </citation>
    <scope>NUCLEOTIDE SEQUENCE [LARGE SCALE GENOMIC DNA]</scope>
    <source>
        <strain evidence="11">zong2l5</strain>
    </source>
</reference>
<evidence type="ECO:0000259" key="9">
    <source>
        <dbReference type="Pfam" id="PF12849"/>
    </source>
</evidence>
<name>A0A371K544_9GAMM</name>
<dbReference type="PROSITE" id="PS51257">
    <property type="entry name" value="PROKAR_LIPOPROTEIN"/>
    <property type="match status" value="1"/>
</dbReference>
<dbReference type="SUPFAM" id="SSF53850">
    <property type="entry name" value="Periplasmic binding protein-like II"/>
    <property type="match status" value="1"/>
</dbReference>
<feature type="chain" id="PRO_5016860211" description="Phosphate-binding protein PstS" evidence="8">
    <location>
        <begin position="22"/>
        <end position="364"/>
    </location>
</feature>
<keyword evidence="5 7" id="KW-0813">Transport</keyword>
<evidence type="ECO:0000256" key="3">
    <source>
        <dbReference type="ARBA" id="ARBA00011529"/>
    </source>
</evidence>
<dbReference type="InterPro" id="IPR050962">
    <property type="entry name" value="Phosphate-bind_PstS"/>
</dbReference>
<evidence type="ECO:0000256" key="4">
    <source>
        <dbReference type="ARBA" id="ARBA00021889"/>
    </source>
</evidence>
<dbReference type="Gene3D" id="3.40.190.10">
    <property type="entry name" value="Periplasmic binding protein-like II"/>
    <property type="match status" value="2"/>
</dbReference>
<feature type="domain" description="PBP" evidence="9">
    <location>
        <begin position="43"/>
        <end position="332"/>
    </location>
</feature>
<evidence type="ECO:0000256" key="5">
    <source>
        <dbReference type="ARBA" id="ARBA00022448"/>
    </source>
</evidence>
<comment type="subunit">
    <text evidence="3 7">The complex is composed of two ATP-binding proteins (PstB), two transmembrane proteins (PstC and PstA) and a solute-binding protein (PstS).</text>
</comment>
<evidence type="ECO:0000256" key="7">
    <source>
        <dbReference type="PIRNR" id="PIRNR002756"/>
    </source>
</evidence>
<dbReference type="InterPro" id="IPR005673">
    <property type="entry name" value="ABC_phos-bd_PstS"/>
</dbReference>
<keyword evidence="8" id="KW-0732">Signal</keyword>
<dbReference type="AlphaFoldDB" id="A0A371K544"/>
<dbReference type="NCBIfam" id="NF008171">
    <property type="entry name" value="PRK10918.1"/>
    <property type="match status" value="1"/>
</dbReference>
<dbReference type="GO" id="GO:0042301">
    <property type="term" value="F:phosphate ion binding"/>
    <property type="evidence" value="ECO:0007669"/>
    <property type="project" value="InterPro"/>
</dbReference>
<dbReference type="Pfam" id="PF12849">
    <property type="entry name" value="PBP_like_2"/>
    <property type="match status" value="1"/>
</dbReference>
<dbReference type="Proteomes" id="UP000264492">
    <property type="component" value="Unassembled WGS sequence"/>
</dbReference>
<evidence type="ECO:0000313" key="11">
    <source>
        <dbReference type="Proteomes" id="UP000264492"/>
    </source>
</evidence>
<keyword evidence="6 7" id="KW-0592">Phosphate transport</keyword>
<dbReference type="GO" id="GO:0035435">
    <property type="term" value="P:phosphate ion transmembrane transport"/>
    <property type="evidence" value="ECO:0007669"/>
    <property type="project" value="InterPro"/>
</dbReference>
<evidence type="ECO:0000256" key="1">
    <source>
        <dbReference type="ARBA" id="ARBA00002841"/>
    </source>
</evidence>
<feature type="signal peptide" evidence="8">
    <location>
        <begin position="1"/>
        <end position="21"/>
    </location>
</feature>
<evidence type="ECO:0000313" key="10">
    <source>
        <dbReference type="EMBL" id="RDZ28984.1"/>
    </source>
</evidence>
<gene>
    <name evidence="10" type="primary">pstS</name>
    <name evidence="10" type="ORF">DX914_07750</name>
</gene>
<organism evidence="10 11">
    <name type="scientific">Lysobacter silvisoli</name>
    <dbReference type="NCBI Taxonomy" id="2293254"/>
    <lineage>
        <taxon>Bacteria</taxon>
        <taxon>Pseudomonadati</taxon>
        <taxon>Pseudomonadota</taxon>
        <taxon>Gammaproteobacteria</taxon>
        <taxon>Lysobacterales</taxon>
        <taxon>Lysobacteraceae</taxon>
        <taxon>Lysobacter</taxon>
    </lineage>
</organism>
<dbReference type="PANTHER" id="PTHR42996:SF1">
    <property type="entry name" value="PHOSPHATE-BINDING PROTEIN PSTS"/>
    <property type="match status" value="1"/>
</dbReference>
<comment type="function">
    <text evidence="1 7">Part of the ABC transporter complex PstSACB involved in phosphate import.</text>
</comment>
<evidence type="ECO:0000256" key="8">
    <source>
        <dbReference type="SAM" id="SignalP"/>
    </source>
</evidence>
<evidence type="ECO:0000256" key="2">
    <source>
        <dbReference type="ARBA" id="ARBA00008725"/>
    </source>
</evidence>
<dbReference type="RefSeq" id="WP_115859181.1">
    <property type="nucleotide sequence ID" value="NZ_QTSU01000001.1"/>
</dbReference>
<protein>
    <recommendedName>
        <fullName evidence="4 7">Phosphate-binding protein PstS</fullName>
    </recommendedName>
</protein>
<sequence length="364" mass="37615">MTRSPARLAALTLAIALAASACQPGTDAGKAPAANGAAADSAAPAGDKVAAQITGAGATFIYPLLSKWSDDYHKSTGAKVNYQSIGSGGGIAQIKAGTVDFGSSDKPLPPEELAAAGLGQFPSAIGGVVPVVNVEGLEAGKLRLTGPLLADIFLGKVATWNDPAIAAVNPGVALPAVKINIVHRSDGSGTTFNFANYLSKVSPEWKSKVGEGTSVQWPGGVGGKGNEGVASYVKQIKGSIGYVELAYALQNKMAYTQLQNAAGKFVEPNAAAFQAAAAGADWANAKDFNLVITNAAGEGAWPITATNFILMYKQPKDAKRAADTRAFFKWAFEQGQEQAKGLDYVPLPPELVKQIEGYWAAEFK</sequence>
<dbReference type="CDD" id="cd13565">
    <property type="entry name" value="PBP2_PstS"/>
    <property type="match status" value="1"/>
</dbReference>
<dbReference type="PANTHER" id="PTHR42996">
    <property type="entry name" value="PHOSPHATE-BINDING PROTEIN PSTS"/>
    <property type="match status" value="1"/>
</dbReference>
<comment type="similarity">
    <text evidence="2 7">Belongs to the PstS family.</text>
</comment>
<dbReference type="OrthoDB" id="9801510at2"/>
<dbReference type="GO" id="GO:0043190">
    <property type="term" value="C:ATP-binding cassette (ABC) transporter complex"/>
    <property type="evidence" value="ECO:0007669"/>
    <property type="project" value="InterPro"/>
</dbReference>
<dbReference type="InterPro" id="IPR024370">
    <property type="entry name" value="PBP_domain"/>
</dbReference>
<evidence type="ECO:0000256" key="6">
    <source>
        <dbReference type="ARBA" id="ARBA00022592"/>
    </source>
</evidence>